<accession>A0A1Y0EBB5</accession>
<dbReference type="CDD" id="cd00130">
    <property type="entry name" value="PAS"/>
    <property type="match status" value="1"/>
</dbReference>
<dbReference type="PROSITE" id="PS50113">
    <property type="entry name" value="PAC"/>
    <property type="match status" value="1"/>
</dbReference>
<evidence type="ECO:0000259" key="5">
    <source>
        <dbReference type="PROSITE" id="PS50111"/>
    </source>
</evidence>
<evidence type="ECO:0000256" key="4">
    <source>
        <dbReference type="PROSITE-ProRule" id="PRU00284"/>
    </source>
</evidence>
<dbReference type="GO" id="GO:0016020">
    <property type="term" value="C:membrane"/>
    <property type="evidence" value="ECO:0007669"/>
    <property type="project" value="UniProtKB-SubCell"/>
</dbReference>
<dbReference type="InterPro" id="IPR013655">
    <property type="entry name" value="PAS_fold_3"/>
</dbReference>
<evidence type="ECO:0000313" key="9">
    <source>
        <dbReference type="Proteomes" id="UP000195273"/>
    </source>
</evidence>
<dbReference type="AlphaFoldDB" id="A0A1Y0EBB5"/>
<reference evidence="8 9" key="1">
    <citation type="submission" date="2017-05" db="EMBL/GenBank/DDBJ databases">
        <title>Genome Sequence of Loktanella vestfoldensis Strain SMR4r Isolated from a Culture of the Diatom Skeletonema marinoi.</title>
        <authorList>
            <person name="Topel M."/>
            <person name="Pinder M.I.M."/>
            <person name="Johansson O.N."/>
            <person name="Kourtchenko O."/>
            <person name="Godhe A."/>
            <person name="Clarke A.K."/>
        </authorList>
    </citation>
    <scope>NUCLEOTIDE SEQUENCE [LARGE SCALE GENOMIC DNA]</scope>
    <source>
        <strain evidence="8 9">SMR4r</strain>
    </source>
</reference>
<dbReference type="InterPro" id="IPR000700">
    <property type="entry name" value="PAS-assoc_C"/>
</dbReference>
<dbReference type="Pfam" id="PF00015">
    <property type="entry name" value="MCPsignal"/>
    <property type="match status" value="1"/>
</dbReference>
<dbReference type="SMART" id="SM00086">
    <property type="entry name" value="PAC"/>
    <property type="match status" value="1"/>
</dbReference>
<dbReference type="GO" id="GO:0006935">
    <property type="term" value="P:chemotaxis"/>
    <property type="evidence" value="ECO:0007669"/>
    <property type="project" value="UniProtKB-KW"/>
</dbReference>
<keyword evidence="2" id="KW-0145">Chemotaxis</keyword>
<feature type="domain" description="Methyl-accepting transducer" evidence="5">
    <location>
        <begin position="191"/>
        <end position="420"/>
    </location>
</feature>
<dbReference type="PANTHER" id="PTHR43531">
    <property type="entry name" value="PROTEIN ICFG"/>
    <property type="match status" value="1"/>
</dbReference>
<dbReference type="CDD" id="cd11386">
    <property type="entry name" value="MCP_signal"/>
    <property type="match status" value="1"/>
</dbReference>
<dbReference type="InterPro" id="IPR003660">
    <property type="entry name" value="HAMP_dom"/>
</dbReference>
<organism evidence="8 9">
    <name type="scientific">Yoonia vestfoldensis</name>
    <dbReference type="NCBI Taxonomy" id="245188"/>
    <lineage>
        <taxon>Bacteria</taxon>
        <taxon>Pseudomonadati</taxon>
        <taxon>Pseudomonadota</taxon>
        <taxon>Alphaproteobacteria</taxon>
        <taxon>Rhodobacterales</taxon>
        <taxon>Paracoccaceae</taxon>
        <taxon>Yoonia</taxon>
    </lineage>
</organism>
<dbReference type="Proteomes" id="UP000195273">
    <property type="component" value="Chromosome"/>
</dbReference>
<dbReference type="InterPro" id="IPR004090">
    <property type="entry name" value="Chemotax_Me-accpt_rcpt"/>
</dbReference>
<dbReference type="InterPro" id="IPR035965">
    <property type="entry name" value="PAS-like_dom_sf"/>
</dbReference>
<dbReference type="InterPro" id="IPR004089">
    <property type="entry name" value="MCPsignal_dom"/>
</dbReference>
<dbReference type="GO" id="GO:0004888">
    <property type="term" value="F:transmembrane signaling receptor activity"/>
    <property type="evidence" value="ECO:0007669"/>
    <property type="project" value="InterPro"/>
</dbReference>
<dbReference type="PROSITE" id="PS50885">
    <property type="entry name" value="HAMP"/>
    <property type="match status" value="1"/>
</dbReference>
<dbReference type="PROSITE" id="PS50111">
    <property type="entry name" value="CHEMOTAXIS_TRANSDUC_2"/>
    <property type="match status" value="1"/>
</dbReference>
<comment type="similarity">
    <text evidence="3">Belongs to the methyl-accepting chemotaxis (MCP) protein family.</text>
</comment>
<sequence>MKCQKAKPLPFTFFKKDVLPPDPLIKMIDQTQAVIRFDANGTIISANDNFCKALEYPLSEIQGKHHRIFVDPDYANSAEYRDFWDRLAQGEPFTDRYQRRCKSGRMIWIQATYAGVRDATGQFSTVIKVATDVTQRNDAFVEIAKGLDALSLGNLTYRLPHFGLEDVDAIGTAYNQASGRLADILRNVSQIAQQVRTITGDLENASSELSTRTTAQAATLEQTAAALEELTATVRSSTKSLTDAEDLATQTVAGARKSDAVVQRAIDAMSQIAHSSGEISKIIAVIDDIAFQTNLLALNAGVEAARAGDAGRGFAVVASEVRGLAHRAQDAAGEIKSLISRSATQVSAGVDQVNNTGDELKSIVKSIGTISDTMGAISESARQQSIALDELNIGVGHLDVVTQQNAGMVDQMAQSNTSLVGNVGALIDQMSRLDATENRAAPLRRAG</sequence>
<dbReference type="Pfam" id="PF08447">
    <property type="entry name" value="PAS_3"/>
    <property type="match status" value="1"/>
</dbReference>
<dbReference type="PANTHER" id="PTHR43531:SF11">
    <property type="entry name" value="METHYL-ACCEPTING CHEMOTAXIS PROTEIN 3"/>
    <property type="match status" value="1"/>
</dbReference>
<dbReference type="InterPro" id="IPR001610">
    <property type="entry name" value="PAC"/>
</dbReference>
<feature type="domain" description="PAC" evidence="6">
    <location>
        <begin position="91"/>
        <end position="145"/>
    </location>
</feature>
<dbReference type="SUPFAM" id="SSF55785">
    <property type="entry name" value="PYP-like sensor domain (PAS domain)"/>
    <property type="match status" value="1"/>
</dbReference>
<dbReference type="KEGG" id="lvs:LOKVESSMR4R_01482"/>
<evidence type="ECO:0000313" key="8">
    <source>
        <dbReference type="EMBL" id="ARU00798.1"/>
    </source>
</evidence>
<dbReference type="FunFam" id="1.10.287.950:FF:000001">
    <property type="entry name" value="Methyl-accepting chemotaxis sensory transducer"/>
    <property type="match status" value="1"/>
</dbReference>
<evidence type="ECO:0000259" key="7">
    <source>
        <dbReference type="PROSITE" id="PS50885"/>
    </source>
</evidence>
<dbReference type="EMBL" id="CP021431">
    <property type="protein sequence ID" value="ARU00798.1"/>
    <property type="molecule type" value="Genomic_DNA"/>
</dbReference>
<dbReference type="InterPro" id="IPR051310">
    <property type="entry name" value="MCP_chemotaxis"/>
</dbReference>
<dbReference type="InterPro" id="IPR000014">
    <property type="entry name" value="PAS"/>
</dbReference>
<evidence type="ECO:0000259" key="6">
    <source>
        <dbReference type="PROSITE" id="PS50113"/>
    </source>
</evidence>
<dbReference type="GO" id="GO:0007165">
    <property type="term" value="P:signal transduction"/>
    <property type="evidence" value="ECO:0007669"/>
    <property type="project" value="UniProtKB-KW"/>
</dbReference>
<dbReference type="SUPFAM" id="SSF58104">
    <property type="entry name" value="Methyl-accepting chemotaxis protein (MCP) signaling domain"/>
    <property type="match status" value="1"/>
</dbReference>
<dbReference type="PRINTS" id="PR00260">
    <property type="entry name" value="CHEMTRNSDUCR"/>
</dbReference>
<proteinExistence type="inferred from homology"/>
<gene>
    <name evidence="8" type="primary">tar</name>
    <name evidence="8" type="ORF">LOKVESSMR4R_01482</name>
</gene>
<keyword evidence="9" id="KW-1185">Reference proteome</keyword>
<dbReference type="Gene3D" id="1.10.287.950">
    <property type="entry name" value="Methyl-accepting chemotaxis protein"/>
    <property type="match status" value="1"/>
</dbReference>
<dbReference type="SMART" id="SM00283">
    <property type="entry name" value="MA"/>
    <property type="match status" value="1"/>
</dbReference>
<keyword evidence="4" id="KW-0807">Transducer</keyword>
<evidence type="ECO:0000256" key="2">
    <source>
        <dbReference type="ARBA" id="ARBA00022500"/>
    </source>
</evidence>
<dbReference type="Gene3D" id="3.30.450.20">
    <property type="entry name" value="PAS domain"/>
    <property type="match status" value="1"/>
</dbReference>
<dbReference type="NCBIfam" id="TIGR00229">
    <property type="entry name" value="sensory_box"/>
    <property type="match status" value="1"/>
</dbReference>
<protein>
    <submittedName>
        <fullName evidence="8">Methyl-accepting chemotaxis protein II</fullName>
    </submittedName>
</protein>
<evidence type="ECO:0000256" key="3">
    <source>
        <dbReference type="ARBA" id="ARBA00029447"/>
    </source>
</evidence>
<comment type="subcellular location">
    <subcellularLocation>
        <location evidence="1">Membrane</location>
    </subcellularLocation>
</comment>
<name>A0A1Y0EBB5_9RHOB</name>
<evidence type="ECO:0000256" key="1">
    <source>
        <dbReference type="ARBA" id="ARBA00004370"/>
    </source>
</evidence>
<feature type="domain" description="HAMP" evidence="7">
    <location>
        <begin position="142"/>
        <end position="186"/>
    </location>
</feature>